<protein>
    <submittedName>
        <fullName evidence="2">Phage tail protein</fullName>
    </submittedName>
</protein>
<dbReference type="Pfam" id="PF07484">
    <property type="entry name" value="Collar"/>
    <property type="match status" value="1"/>
</dbReference>
<dbReference type="InterPro" id="IPR037053">
    <property type="entry name" value="Phage_tail_collar_dom_sf"/>
</dbReference>
<sequence>MDEYMASIKMFAGNFAPRGWMYCEGQLLPIAQYTALFSLLGTTYGGDGRTTFALPDLRGRVPVGPGHGPGLSDHRLGQKDGAETNTLTLANLPSHSHSLAPVSIKASPAQATEQIPGTNGAATIAAPMAAGRPAQGFNNEAPSVSLNAGSQSVSETGRTGSNIPVNNVQPYSCISFIICVQGIFPPRD</sequence>
<dbReference type="KEGG" id="est:DN752_04715"/>
<dbReference type="Proteomes" id="UP000248688">
    <property type="component" value="Chromosome"/>
</dbReference>
<organism evidence="2 3">
    <name type="scientific">Echinicola strongylocentroti</name>
    <dbReference type="NCBI Taxonomy" id="1795355"/>
    <lineage>
        <taxon>Bacteria</taxon>
        <taxon>Pseudomonadati</taxon>
        <taxon>Bacteroidota</taxon>
        <taxon>Cytophagia</taxon>
        <taxon>Cytophagales</taxon>
        <taxon>Cyclobacteriaceae</taxon>
        <taxon>Echinicola</taxon>
    </lineage>
</organism>
<reference evidence="2 3" key="1">
    <citation type="submission" date="2018-06" db="EMBL/GenBank/DDBJ databases">
        <title>Echinicola strongylocentroti sp. nov., isolated from a sea urchin Strongylocentrotus intermedius.</title>
        <authorList>
            <person name="Bae S.S."/>
        </authorList>
    </citation>
    <scope>NUCLEOTIDE SEQUENCE [LARGE SCALE GENOMIC DNA]</scope>
    <source>
        <strain evidence="2 3">MEBiC08714</strain>
    </source>
</reference>
<feature type="domain" description="Phage tail collar" evidence="1">
    <location>
        <begin position="7"/>
        <end position="62"/>
    </location>
</feature>
<dbReference type="EMBL" id="CP030041">
    <property type="protein sequence ID" value="AWW29490.1"/>
    <property type="molecule type" value="Genomic_DNA"/>
</dbReference>
<dbReference type="Gene3D" id="3.90.1340.10">
    <property type="entry name" value="Phage tail collar domain"/>
    <property type="match status" value="1"/>
</dbReference>
<evidence type="ECO:0000313" key="2">
    <source>
        <dbReference type="EMBL" id="AWW29490.1"/>
    </source>
</evidence>
<evidence type="ECO:0000313" key="3">
    <source>
        <dbReference type="Proteomes" id="UP000248688"/>
    </source>
</evidence>
<keyword evidence="3" id="KW-1185">Reference proteome</keyword>
<evidence type="ECO:0000259" key="1">
    <source>
        <dbReference type="Pfam" id="PF07484"/>
    </source>
</evidence>
<dbReference type="OrthoDB" id="9810174at2"/>
<gene>
    <name evidence="2" type="ORF">DN752_04715</name>
</gene>
<proteinExistence type="predicted"/>
<dbReference type="AlphaFoldDB" id="A0A2Z4IFL8"/>
<dbReference type="SUPFAM" id="SSF88874">
    <property type="entry name" value="Receptor-binding domain of short tail fibre protein gp12"/>
    <property type="match status" value="1"/>
</dbReference>
<accession>A0A2Z4IFL8</accession>
<dbReference type="InterPro" id="IPR011083">
    <property type="entry name" value="Phage_tail_collar_dom"/>
</dbReference>
<name>A0A2Z4IFL8_9BACT</name>